<keyword evidence="1" id="KW-0812">Transmembrane</keyword>
<protein>
    <submittedName>
        <fullName evidence="2">Uncharacterized protein</fullName>
    </submittedName>
</protein>
<accession>A0A2N9AIK8</accession>
<dbReference type="EMBL" id="LT962688">
    <property type="protein sequence ID" value="SOR27179.1"/>
    <property type="molecule type" value="Genomic_DNA"/>
</dbReference>
<dbReference type="Proteomes" id="UP000233769">
    <property type="component" value="Chromosome tk0001"/>
</dbReference>
<evidence type="ECO:0000313" key="3">
    <source>
        <dbReference type="Proteomes" id="UP000233769"/>
    </source>
</evidence>
<name>A0A2N9AIK8_METEX</name>
<feature type="transmembrane region" description="Helical" evidence="1">
    <location>
        <begin position="12"/>
        <end position="33"/>
    </location>
</feature>
<evidence type="ECO:0000256" key="1">
    <source>
        <dbReference type="SAM" id="Phobius"/>
    </source>
</evidence>
<evidence type="ECO:0000313" key="2">
    <source>
        <dbReference type="EMBL" id="SOR27179.1"/>
    </source>
</evidence>
<sequence length="47" mass="4892">MIAFLNSLPPLQAVAVLALGPGICAVGVAFCLYEAGRFVRLAMTGRL</sequence>
<dbReference type="AlphaFoldDB" id="A0A2N9AIK8"/>
<gene>
    <name evidence="2" type="ORF">TK0001_0577</name>
</gene>
<keyword evidence="1" id="KW-0472">Membrane</keyword>
<keyword evidence="1" id="KW-1133">Transmembrane helix</keyword>
<reference evidence="3" key="1">
    <citation type="submission" date="2017-10" db="EMBL/GenBank/DDBJ databases">
        <authorList>
            <person name="Regsiter A."/>
            <person name="William W."/>
        </authorList>
    </citation>
    <scope>NUCLEOTIDE SEQUENCE [LARGE SCALE GENOMIC DNA]</scope>
</reference>
<proteinExistence type="predicted"/>
<organism evidence="2 3">
    <name type="scientific">Methylorubrum extorquens</name>
    <name type="common">Methylobacterium dichloromethanicum</name>
    <name type="synonym">Methylobacterium extorquens</name>
    <dbReference type="NCBI Taxonomy" id="408"/>
    <lineage>
        <taxon>Bacteria</taxon>
        <taxon>Pseudomonadati</taxon>
        <taxon>Pseudomonadota</taxon>
        <taxon>Alphaproteobacteria</taxon>
        <taxon>Hyphomicrobiales</taxon>
        <taxon>Methylobacteriaceae</taxon>
        <taxon>Methylorubrum</taxon>
    </lineage>
</organism>